<evidence type="ECO:0000256" key="1">
    <source>
        <dbReference type="ARBA" id="ARBA00004167"/>
    </source>
</evidence>
<organism evidence="8 9">
    <name type="scientific">Polypedilum vanderplanki</name>
    <name type="common">Sleeping chironomid midge</name>
    <dbReference type="NCBI Taxonomy" id="319348"/>
    <lineage>
        <taxon>Eukaryota</taxon>
        <taxon>Metazoa</taxon>
        <taxon>Ecdysozoa</taxon>
        <taxon>Arthropoda</taxon>
        <taxon>Hexapoda</taxon>
        <taxon>Insecta</taxon>
        <taxon>Pterygota</taxon>
        <taxon>Neoptera</taxon>
        <taxon>Endopterygota</taxon>
        <taxon>Diptera</taxon>
        <taxon>Nematocera</taxon>
        <taxon>Chironomoidea</taxon>
        <taxon>Chironomidae</taxon>
        <taxon>Chironominae</taxon>
        <taxon>Polypedilum</taxon>
        <taxon>Polypedilum</taxon>
    </lineage>
</organism>
<name>A0A9J6BST6_POLVA</name>
<keyword evidence="5 6" id="KW-0472">Membrane</keyword>
<keyword evidence="9" id="KW-1185">Reference proteome</keyword>
<keyword evidence="2 6" id="KW-0812">Transmembrane</keyword>
<sequence>MLLNSRFLLQRSNHLYSLGYGQCGGVLFRNFAIVTKQDHLLYFHQKRFKCKDHVKTITGLLLENQYAHNKNTFYQQTNLLHISRNNFLTQKVKNNTTTVKTQNDEEKPLGLVAKFKKMTKEYWYVLVPVHCITSCFWFGGFYYASVSGVDIVGFLEQWNVSEKIINPLRNSQLGHIAVAYLLYKIATPARYTVTLGGTTFAINFLSQRGYIKPMPSKDKLVQMYKDKKDDFQQKVADTKSQLHGKLKKD</sequence>
<dbReference type="PANTHER" id="PTHR21377:SF1">
    <property type="entry name" value="PROTEIN FAM210A"/>
    <property type="match status" value="1"/>
</dbReference>
<dbReference type="GO" id="GO:0016020">
    <property type="term" value="C:membrane"/>
    <property type="evidence" value="ECO:0007669"/>
    <property type="project" value="UniProtKB-SubCell"/>
</dbReference>
<comment type="caution">
    <text evidence="8">The sequence shown here is derived from an EMBL/GenBank/DDBJ whole genome shotgun (WGS) entry which is preliminary data.</text>
</comment>
<dbReference type="OrthoDB" id="5874039at2759"/>
<evidence type="ECO:0000259" key="7">
    <source>
        <dbReference type="Pfam" id="PF06916"/>
    </source>
</evidence>
<protein>
    <recommendedName>
        <fullName evidence="7">DUF1279 domain-containing protein</fullName>
    </recommendedName>
</protein>
<reference evidence="8" key="1">
    <citation type="submission" date="2021-03" db="EMBL/GenBank/DDBJ databases">
        <title>Chromosome level genome of the anhydrobiotic midge Polypedilum vanderplanki.</title>
        <authorList>
            <person name="Yoshida Y."/>
            <person name="Kikawada T."/>
            <person name="Gusev O."/>
        </authorList>
    </citation>
    <scope>NUCLEOTIDE SEQUENCE</scope>
    <source>
        <strain evidence="8">NIAS01</strain>
        <tissue evidence="8">Whole body or cell culture</tissue>
    </source>
</reference>
<keyword evidence="3 6" id="KW-1133">Transmembrane helix</keyword>
<dbReference type="GO" id="GO:0005739">
    <property type="term" value="C:mitochondrion"/>
    <property type="evidence" value="ECO:0007669"/>
    <property type="project" value="TreeGrafter"/>
</dbReference>
<evidence type="ECO:0000313" key="9">
    <source>
        <dbReference type="Proteomes" id="UP001107558"/>
    </source>
</evidence>
<accession>A0A9J6BST6</accession>
<dbReference type="Pfam" id="PF06916">
    <property type="entry name" value="FAM210A-B_dom"/>
    <property type="match status" value="1"/>
</dbReference>
<evidence type="ECO:0000256" key="2">
    <source>
        <dbReference type="ARBA" id="ARBA00022692"/>
    </source>
</evidence>
<dbReference type="PANTHER" id="PTHR21377">
    <property type="entry name" value="PROTEIN FAM210B, MITOCHONDRIAL"/>
    <property type="match status" value="1"/>
</dbReference>
<keyword evidence="4" id="KW-0175">Coiled coil</keyword>
<evidence type="ECO:0000256" key="5">
    <source>
        <dbReference type="ARBA" id="ARBA00023136"/>
    </source>
</evidence>
<feature type="domain" description="DUF1279" evidence="7">
    <location>
        <begin position="114"/>
        <end position="199"/>
    </location>
</feature>
<dbReference type="InterPro" id="IPR045866">
    <property type="entry name" value="FAM210A/B-like"/>
</dbReference>
<dbReference type="AlphaFoldDB" id="A0A9J6BST6"/>
<evidence type="ECO:0000256" key="4">
    <source>
        <dbReference type="ARBA" id="ARBA00023054"/>
    </source>
</evidence>
<evidence type="ECO:0000256" key="6">
    <source>
        <dbReference type="SAM" id="Phobius"/>
    </source>
</evidence>
<dbReference type="InterPro" id="IPR009688">
    <property type="entry name" value="FAM210A/B-like_dom"/>
</dbReference>
<dbReference type="Proteomes" id="UP001107558">
    <property type="component" value="Chromosome 3"/>
</dbReference>
<feature type="transmembrane region" description="Helical" evidence="6">
    <location>
        <begin position="122"/>
        <end position="144"/>
    </location>
</feature>
<evidence type="ECO:0000256" key="3">
    <source>
        <dbReference type="ARBA" id="ARBA00022989"/>
    </source>
</evidence>
<comment type="subcellular location">
    <subcellularLocation>
        <location evidence="1">Membrane</location>
        <topology evidence="1">Single-pass membrane protein</topology>
    </subcellularLocation>
</comment>
<dbReference type="EMBL" id="JADBJN010000003">
    <property type="protein sequence ID" value="KAG5672669.1"/>
    <property type="molecule type" value="Genomic_DNA"/>
</dbReference>
<gene>
    <name evidence="8" type="ORF">PVAND_002780</name>
</gene>
<proteinExistence type="predicted"/>
<evidence type="ECO:0000313" key="8">
    <source>
        <dbReference type="EMBL" id="KAG5672669.1"/>
    </source>
</evidence>